<feature type="region of interest" description="Disordered" evidence="3">
    <location>
        <begin position="646"/>
        <end position="665"/>
    </location>
</feature>
<feature type="domain" description="Remorin C-terminal" evidence="5">
    <location>
        <begin position="269"/>
        <end position="365"/>
    </location>
</feature>
<feature type="compositionally biased region" description="Basic and acidic residues" evidence="3">
    <location>
        <begin position="654"/>
        <end position="665"/>
    </location>
</feature>
<feature type="compositionally biased region" description="Polar residues" evidence="3">
    <location>
        <begin position="541"/>
        <end position="558"/>
    </location>
</feature>
<feature type="chain" id="PRO_5035461872" description="Remorin C-terminal domain-containing protein" evidence="4">
    <location>
        <begin position="24"/>
        <end position="719"/>
    </location>
</feature>
<evidence type="ECO:0000313" key="7">
    <source>
        <dbReference type="Proteomes" id="UP000796880"/>
    </source>
</evidence>
<dbReference type="PANTHER" id="PTHR31471:SF51">
    <property type="entry name" value="REMORIN FAMILY PROTEIN"/>
    <property type="match status" value="1"/>
</dbReference>
<feature type="compositionally biased region" description="Polar residues" evidence="3">
    <location>
        <begin position="225"/>
        <end position="236"/>
    </location>
</feature>
<feature type="compositionally biased region" description="Basic and acidic residues" evidence="3">
    <location>
        <begin position="449"/>
        <end position="460"/>
    </location>
</feature>
<feature type="compositionally biased region" description="Polar residues" evidence="3">
    <location>
        <begin position="582"/>
        <end position="591"/>
    </location>
</feature>
<keyword evidence="2" id="KW-0175">Coiled coil</keyword>
<dbReference type="Proteomes" id="UP000796880">
    <property type="component" value="Unassembled WGS sequence"/>
</dbReference>
<evidence type="ECO:0000256" key="1">
    <source>
        <dbReference type="ARBA" id="ARBA00005711"/>
    </source>
</evidence>
<sequence length="719" mass="80500">MFWRISIGLLTTFVSWRPSGVQQENKDEESGSVKDRSIPRQKRQSFKGESIKEEEADEEEEESSSVKDWSIPPQKSQSFKEKKKDQNWFWRQLSRQMSHDYSSDGKIEYAVAVLASAYAIDSLKESGNSNKKQTPQEPAGTSLIPIKSRKEDNGSKSLSFYLFGQDSKRSSENSDSKVPITASGDSKKPEKAIVPAPSMKKPSSFAPEKINLPASSAKKRPSFVDKQSSNTGTTKRGSAIPKLELPTGVKPPPPPSETNRQSSTSPGTVKSKADVWEESEIARINAGYEKQQKTILSWEQNQIKKVESQNHKTESDLDKKRKKVLETFTDEMGRIDEIVRKERANAEKKLKNDMLKAKENAGHVAKSYAGIPVLVYLLGRLSGVQQENKDQSIPPQKSQSFKEKKKGQNWFRRQYSSKMSHDYSSDGGIEHAAAVAASAYVIDSMEELGKQDKKRTREEPQGTSLIPIKSRKEDTGSKRFSFYFSGQDSKRSSENQDGKVPITAATDSKMPEKAVKRAPSFKRTPSSVPEKATVPAPPVKKTSSFSPEKANLPTTSSVKKPPSFADKQLNRTGSSKSGSTTPKQDLATTVKPSPPPPSETNRQSLTSPGTVKSKADAWEEKEVAKIRKRYEEQQIKIQAWESNMKAKAIRRKERKESDLANKRKKAMEKYKSDMKYIDEVAGGARSKAEEARRNRLLKAKEKANYIRETGKMPKTCFCF</sequence>
<dbReference type="OrthoDB" id="1879425at2759"/>
<feature type="compositionally biased region" description="Acidic residues" evidence="3">
    <location>
        <begin position="52"/>
        <end position="63"/>
    </location>
</feature>
<feature type="compositionally biased region" description="Polar residues" evidence="3">
    <location>
        <begin position="386"/>
        <end position="399"/>
    </location>
</feature>
<feature type="region of interest" description="Disordered" evidence="3">
    <location>
        <begin position="449"/>
        <end position="617"/>
    </location>
</feature>
<comment type="caution">
    <text evidence="6">The sequence shown here is derived from an EMBL/GenBank/DDBJ whole genome shotgun (WGS) entry which is preliminary data.</text>
</comment>
<evidence type="ECO:0000259" key="5">
    <source>
        <dbReference type="Pfam" id="PF03763"/>
    </source>
</evidence>
<gene>
    <name evidence="6" type="ORF">FNV43_RR26284</name>
</gene>
<dbReference type="EMBL" id="VOIH02000012">
    <property type="protein sequence ID" value="KAF3431553.1"/>
    <property type="molecule type" value="Genomic_DNA"/>
</dbReference>
<dbReference type="Pfam" id="PF03763">
    <property type="entry name" value="Remorin_C"/>
    <property type="match status" value="2"/>
</dbReference>
<dbReference type="InterPro" id="IPR005516">
    <property type="entry name" value="Remorin_C"/>
</dbReference>
<feature type="region of interest" description="Disordered" evidence="3">
    <location>
        <begin position="20"/>
        <end position="85"/>
    </location>
</feature>
<keyword evidence="7" id="KW-1185">Reference proteome</keyword>
<feature type="region of interest" description="Disordered" evidence="3">
    <location>
        <begin position="125"/>
        <end position="276"/>
    </location>
</feature>
<protein>
    <recommendedName>
        <fullName evidence="5">Remorin C-terminal domain-containing protein</fullName>
    </recommendedName>
</protein>
<dbReference type="AlphaFoldDB" id="A0A8K0DP10"/>
<feature type="compositionally biased region" description="Low complexity" evidence="3">
    <location>
        <begin position="572"/>
        <end position="581"/>
    </location>
</feature>
<accession>A0A8K0DP10</accession>
<evidence type="ECO:0000256" key="2">
    <source>
        <dbReference type="SAM" id="Coils"/>
    </source>
</evidence>
<evidence type="ECO:0000256" key="4">
    <source>
        <dbReference type="SAM" id="SignalP"/>
    </source>
</evidence>
<name>A0A8K0DP10_9ROSA</name>
<feature type="compositionally biased region" description="Basic and acidic residues" evidence="3">
    <location>
        <begin position="166"/>
        <end position="175"/>
    </location>
</feature>
<comment type="similarity">
    <text evidence="1">Belongs to the remorin family.</text>
</comment>
<reference evidence="6" key="1">
    <citation type="submission" date="2020-03" db="EMBL/GenBank/DDBJ databases">
        <title>A high-quality chromosome-level genome assembly of a woody plant with both climbing and erect habits, Rhamnella rubrinervis.</title>
        <authorList>
            <person name="Lu Z."/>
            <person name="Yang Y."/>
            <person name="Zhu X."/>
            <person name="Sun Y."/>
        </authorList>
    </citation>
    <scope>NUCLEOTIDE SEQUENCE</scope>
    <source>
        <strain evidence="6">BYM</strain>
        <tissue evidence="6">Leaf</tissue>
    </source>
</reference>
<feature type="compositionally biased region" description="Polar residues" evidence="3">
    <location>
        <begin position="599"/>
        <end position="610"/>
    </location>
</feature>
<feature type="coiled-coil region" evidence="2">
    <location>
        <begin position="303"/>
        <end position="361"/>
    </location>
</feature>
<feature type="domain" description="Remorin C-terminal" evidence="5">
    <location>
        <begin position="611"/>
        <end position="714"/>
    </location>
</feature>
<feature type="region of interest" description="Disordered" evidence="3">
    <location>
        <begin position="386"/>
        <end position="409"/>
    </location>
</feature>
<dbReference type="PANTHER" id="PTHR31471">
    <property type="entry name" value="OS02G0116800 PROTEIN"/>
    <property type="match status" value="1"/>
</dbReference>
<organism evidence="6 7">
    <name type="scientific">Rhamnella rubrinervis</name>
    <dbReference type="NCBI Taxonomy" id="2594499"/>
    <lineage>
        <taxon>Eukaryota</taxon>
        <taxon>Viridiplantae</taxon>
        <taxon>Streptophyta</taxon>
        <taxon>Embryophyta</taxon>
        <taxon>Tracheophyta</taxon>
        <taxon>Spermatophyta</taxon>
        <taxon>Magnoliopsida</taxon>
        <taxon>eudicotyledons</taxon>
        <taxon>Gunneridae</taxon>
        <taxon>Pentapetalae</taxon>
        <taxon>rosids</taxon>
        <taxon>fabids</taxon>
        <taxon>Rosales</taxon>
        <taxon>Rhamnaceae</taxon>
        <taxon>rhamnoid group</taxon>
        <taxon>Rhamneae</taxon>
        <taxon>Rhamnella</taxon>
    </lineage>
</organism>
<feature type="compositionally biased region" description="Polar residues" evidence="3">
    <location>
        <begin position="257"/>
        <end position="268"/>
    </location>
</feature>
<feature type="signal peptide" evidence="4">
    <location>
        <begin position="1"/>
        <end position="23"/>
    </location>
</feature>
<keyword evidence="4" id="KW-0732">Signal</keyword>
<proteinExistence type="inferred from homology"/>
<feature type="compositionally biased region" description="Polar residues" evidence="3">
    <location>
        <begin position="125"/>
        <end position="136"/>
    </location>
</feature>
<evidence type="ECO:0000313" key="6">
    <source>
        <dbReference type="EMBL" id="KAF3431553.1"/>
    </source>
</evidence>
<feature type="compositionally biased region" description="Basic and acidic residues" evidence="3">
    <location>
        <begin position="488"/>
        <end position="497"/>
    </location>
</feature>
<feature type="compositionally biased region" description="Basic and acidic residues" evidence="3">
    <location>
        <begin position="24"/>
        <end position="38"/>
    </location>
</feature>
<evidence type="ECO:0000256" key="3">
    <source>
        <dbReference type="SAM" id="MobiDB-lite"/>
    </source>
</evidence>